<organism evidence="1">
    <name type="scientific">Bradyrhizobium barranii subsp. barranii</name>
    <dbReference type="NCBI Taxonomy" id="2823807"/>
    <lineage>
        <taxon>Bacteria</taxon>
        <taxon>Pseudomonadati</taxon>
        <taxon>Pseudomonadota</taxon>
        <taxon>Alphaproteobacteria</taxon>
        <taxon>Hyphomicrobiales</taxon>
        <taxon>Nitrobacteraceae</taxon>
        <taxon>Bradyrhizobium</taxon>
        <taxon>Bradyrhizobium barranii</taxon>
    </lineage>
</organism>
<sequence>MVEKVNVTIRIEKSEQNRMDEIIDALKVSGLDDVESHKRFMIVNGSVNADALDELRKVKGVASVHQDRAYKTQKP</sequence>
<evidence type="ECO:0000313" key="1">
    <source>
        <dbReference type="EMBL" id="MBO1868840.1"/>
    </source>
</evidence>
<proteinExistence type="predicted"/>
<name>A0A939S8E1_9BRAD</name>
<reference evidence="1" key="1">
    <citation type="submission" date="2021-03" db="EMBL/GenBank/DDBJ databases">
        <title>Whole Genome Sequence of Bradyrhizobium sp. Strain 144S4.</title>
        <authorList>
            <person name="Bromfield E.S.P."/>
            <person name="Cloutier S."/>
        </authorList>
    </citation>
    <scope>NUCLEOTIDE SEQUENCE [LARGE SCALE GENOMIC DNA]</scope>
    <source>
        <strain evidence="1">144S4</strain>
    </source>
</reference>
<accession>A0A939S8E1</accession>
<comment type="caution">
    <text evidence="1">The sequence shown here is derived from an EMBL/GenBank/DDBJ whole genome shotgun (WGS) entry which is preliminary data.</text>
</comment>
<gene>
    <name evidence="1" type="ORF">J4G43_51085</name>
</gene>
<dbReference type="EMBL" id="JAGEMI010000001">
    <property type="protein sequence ID" value="MBO1868840.1"/>
    <property type="molecule type" value="Genomic_DNA"/>
</dbReference>
<protein>
    <submittedName>
        <fullName evidence="1">Uncharacterized protein</fullName>
    </submittedName>
</protein>
<dbReference type="AlphaFoldDB" id="A0A939S8E1"/>